<evidence type="ECO:0000256" key="1">
    <source>
        <dbReference type="SAM" id="Phobius"/>
    </source>
</evidence>
<proteinExistence type="predicted"/>
<keyword evidence="1" id="KW-0472">Membrane</keyword>
<reference evidence="2 3" key="1">
    <citation type="submission" date="2019-12" db="EMBL/GenBank/DDBJ databases">
        <title>Chromosome-level assembly of the Caenorhabditis remanei genome.</title>
        <authorList>
            <person name="Teterina A.A."/>
            <person name="Willis J.H."/>
            <person name="Phillips P.C."/>
        </authorList>
    </citation>
    <scope>NUCLEOTIDE SEQUENCE [LARGE SCALE GENOMIC DNA]</scope>
    <source>
        <strain evidence="2 3">PX506</strain>
        <tissue evidence="2">Whole organism</tissue>
    </source>
</reference>
<feature type="transmembrane region" description="Helical" evidence="1">
    <location>
        <begin position="6"/>
        <end position="25"/>
    </location>
</feature>
<evidence type="ECO:0000313" key="2">
    <source>
        <dbReference type="EMBL" id="KAF1753515.1"/>
    </source>
</evidence>
<protein>
    <submittedName>
        <fullName evidence="2">Uncharacterized protein</fullName>
    </submittedName>
</protein>
<dbReference type="Pfam" id="PF10326">
    <property type="entry name" value="7TM_GPCR_Str"/>
    <property type="match status" value="1"/>
</dbReference>
<dbReference type="PANTHER" id="PTHR46000">
    <property type="entry name" value="SEVEN TM RECEPTOR-RELATED"/>
    <property type="match status" value="1"/>
</dbReference>
<dbReference type="Proteomes" id="UP000483820">
    <property type="component" value="Chromosome V"/>
</dbReference>
<dbReference type="KEGG" id="crq:GCK72_020072"/>
<feature type="transmembrane region" description="Helical" evidence="1">
    <location>
        <begin position="45"/>
        <end position="69"/>
    </location>
</feature>
<accession>A0A6A5GFP5</accession>
<dbReference type="RefSeq" id="XP_003116502.2">
    <property type="nucleotide sequence ID" value="XM_003116454.2"/>
</dbReference>
<keyword evidence="1" id="KW-0812">Transmembrane</keyword>
<dbReference type="EMBL" id="WUAV01000005">
    <property type="protein sequence ID" value="KAF1753515.1"/>
    <property type="molecule type" value="Genomic_DNA"/>
</dbReference>
<dbReference type="AlphaFoldDB" id="A0A6A5GFP5"/>
<dbReference type="InterPro" id="IPR019428">
    <property type="entry name" value="7TM_GPCR_serpentine_rcpt_Str"/>
</dbReference>
<dbReference type="PANTHER" id="PTHR46000:SF11">
    <property type="entry name" value="SEVEN TM RECEPTOR"/>
    <property type="match status" value="1"/>
</dbReference>
<dbReference type="CTD" id="9819506"/>
<sequence length="153" mass="17521">MTLFLGVQYAIIIYLAIVMALKMQLKLSCLSKRVQLMHRQFYHALVLQITAPTVTLFFPVFILYFVPYLSIEISFPTGTCLSAFALYPAMDICIMIYIASYYNKALKDFLKAILGLFWKKMKTSKMEVNSSVQVKSISSRVVSNQKFNCCLLI</sequence>
<evidence type="ECO:0000313" key="3">
    <source>
        <dbReference type="Proteomes" id="UP000483820"/>
    </source>
</evidence>
<comment type="caution">
    <text evidence="2">The sequence shown here is derived from an EMBL/GenBank/DDBJ whole genome shotgun (WGS) entry which is preliminary data.</text>
</comment>
<dbReference type="GeneID" id="9819506"/>
<gene>
    <name evidence="2" type="ORF">GCK72_020072</name>
</gene>
<keyword evidence="1" id="KW-1133">Transmembrane helix</keyword>
<name>A0A6A5GFP5_CAERE</name>
<organism evidence="2 3">
    <name type="scientific">Caenorhabditis remanei</name>
    <name type="common">Caenorhabditis vulgaris</name>
    <dbReference type="NCBI Taxonomy" id="31234"/>
    <lineage>
        <taxon>Eukaryota</taxon>
        <taxon>Metazoa</taxon>
        <taxon>Ecdysozoa</taxon>
        <taxon>Nematoda</taxon>
        <taxon>Chromadorea</taxon>
        <taxon>Rhabditida</taxon>
        <taxon>Rhabditina</taxon>
        <taxon>Rhabditomorpha</taxon>
        <taxon>Rhabditoidea</taxon>
        <taxon>Rhabditidae</taxon>
        <taxon>Peloderinae</taxon>
        <taxon>Caenorhabditis</taxon>
    </lineage>
</organism>
<feature type="transmembrane region" description="Helical" evidence="1">
    <location>
        <begin position="81"/>
        <end position="102"/>
    </location>
</feature>